<dbReference type="PROSITE" id="PS50975">
    <property type="entry name" value="ATP_GRASP"/>
    <property type="match status" value="1"/>
</dbReference>
<dbReference type="PANTHER" id="PTHR43472:SF1">
    <property type="entry name" value="PHOSPHORIBOSYLAMINE--GLYCINE LIGASE, CHLOROPLASTIC"/>
    <property type="match status" value="1"/>
</dbReference>
<dbReference type="InterPro" id="IPR013815">
    <property type="entry name" value="ATP_grasp_subdomain_1"/>
</dbReference>
<dbReference type="Gene3D" id="3.30.470.20">
    <property type="entry name" value="ATP-grasp fold, B domain"/>
    <property type="match status" value="1"/>
</dbReference>
<evidence type="ECO:0000256" key="6">
    <source>
        <dbReference type="ARBA" id="ARBA00022741"/>
    </source>
</evidence>
<evidence type="ECO:0000256" key="8">
    <source>
        <dbReference type="ARBA" id="ARBA00022840"/>
    </source>
</evidence>
<dbReference type="Pfam" id="PF02844">
    <property type="entry name" value="GARS_N"/>
    <property type="match status" value="1"/>
</dbReference>
<dbReference type="SUPFAM" id="SSF52440">
    <property type="entry name" value="PreATP-grasp domain"/>
    <property type="match status" value="1"/>
</dbReference>
<keyword evidence="9" id="KW-0464">Manganese</keyword>
<keyword evidence="4 12" id="KW-0436">Ligase</keyword>
<accession>W4VAG4</accession>
<keyword evidence="6 10" id="KW-0547">Nucleotide-binding</keyword>
<evidence type="ECO:0000256" key="10">
    <source>
        <dbReference type="PROSITE-ProRule" id="PRU00409"/>
    </source>
</evidence>
<dbReference type="Proteomes" id="UP000019109">
    <property type="component" value="Unassembled WGS sequence"/>
</dbReference>
<dbReference type="GO" id="GO:0005524">
    <property type="term" value="F:ATP binding"/>
    <property type="evidence" value="ECO:0007669"/>
    <property type="project" value="UniProtKB-UniRule"/>
</dbReference>
<name>W4VAG4_9FIRM</name>
<comment type="cofactor">
    <cofactor evidence="1">
        <name>Mn(2+)</name>
        <dbReference type="ChEBI" id="CHEBI:29035"/>
    </cofactor>
</comment>
<dbReference type="InterPro" id="IPR011761">
    <property type="entry name" value="ATP-grasp"/>
</dbReference>
<dbReference type="InterPro" id="IPR020562">
    <property type="entry name" value="PRibGlycinamide_synth_N"/>
</dbReference>
<keyword evidence="7" id="KW-0658">Purine biosynthesis</keyword>
<evidence type="ECO:0000256" key="4">
    <source>
        <dbReference type="ARBA" id="ARBA00022598"/>
    </source>
</evidence>
<evidence type="ECO:0000256" key="5">
    <source>
        <dbReference type="ARBA" id="ARBA00022723"/>
    </source>
</evidence>
<feature type="domain" description="ATP-grasp" evidence="11">
    <location>
        <begin position="107"/>
        <end position="192"/>
    </location>
</feature>
<keyword evidence="8 10" id="KW-0067">ATP-binding</keyword>
<dbReference type="GO" id="GO:0046872">
    <property type="term" value="F:metal ion binding"/>
    <property type="evidence" value="ECO:0007669"/>
    <property type="project" value="UniProtKB-KW"/>
</dbReference>
<evidence type="ECO:0000256" key="3">
    <source>
        <dbReference type="ARBA" id="ARBA00013255"/>
    </source>
</evidence>
<evidence type="ECO:0000256" key="2">
    <source>
        <dbReference type="ARBA" id="ARBA00005174"/>
    </source>
</evidence>
<dbReference type="NCBIfam" id="TIGR00877">
    <property type="entry name" value="purD"/>
    <property type="match status" value="1"/>
</dbReference>
<dbReference type="Gene3D" id="3.40.50.20">
    <property type="match status" value="1"/>
</dbReference>
<dbReference type="InterPro" id="IPR016185">
    <property type="entry name" value="PreATP-grasp_dom_sf"/>
</dbReference>
<protein>
    <recommendedName>
        <fullName evidence="3">phosphoribosylamine--glycine ligase</fullName>
        <ecNumber evidence="3">6.3.4.13</ecNumber>
    </recommendedName>
</protein>
<dbReference type="AlphaFoldDB" id="W4VAG4"/>
<gene>
    <name evidence="12" type="ORF">JCM21531_3295</name>
</gene>
<comment type="pathway">
    <text evidence="2">Purine metabolism; IMP biosynthesis via de novo pathway; N(1)-(5-phospho-D-ribosyl)glycinamide from 5-phospho-alpha-D-ribose 1-diphosphate: step 2/2.</text>
</comment>
<dbReference type="GO" id="GO:0009113">
    <property type="term" value="P:purine nucleobase biosynthetic process"/>
    <property type="evidence" value="ECO:0007669"/>
    <property type="project" value="InterPro"/>
</dbReference>
<evidence type="ECO:0000256" key="1">
    <source>
        <dbReference type="ARBA" id="ARBA00001936"/>
    </source>
</evidence>
<dbReference type="InterPro" id="IPR020561">
    <property type="entry name" value="PRibGlycinamid_synth_ATP-grasp"/>
</dbReference>
<dbReference type="EMBL" id="BAVR01000044">
    <property type="protein sequence ID" value="GAE89739.1"/>
    <property type="molecule type" value="Genomic_DNA"/>
</dbReference>
<dbReference type="InterPro" id="IPR000115">
    <property type="entry name" value="PRibGlycinamide_synth"/>
</dbReference>
<organism evidence="12 13">
    <name type="scientific">Acetivibrio straminisolvens JCM 21531</name>
    <dbReference type="NCBI Taxonomy" id="1294263"/>
    <lineage>
        <taxon>Bacteria</taxon>
        <taxon>Bacillati</taxon>
        <taxon>Bacillota</taxon>
        <taxon>Clostridia</taxon>
        <taxon>Eubacteriales</taxon>
        <taxon>Oscillospiraceae</taxon>
        <taxon>Acetivibrio</taxon>
    </lineage>
</organism>
<keyword evidence="5" id="KW-0479">Metal-binding</keyword>
<proteinExistence type="predicted"/>
<dbReference type="GO" id="GO:0004637">
    <property type="term" value="F:phosphoribosylamine-glycine ligase activity"/>
    <property type="evidence" value="ECO:0007669"/>
    <property type="project" value="UniProtKB-EC"/>
</dbReference>
<evidence type="ECO:0000256" key="7">
    <source>
        <dbReference type="ARBA" id="ARBA00022755"/>
    </source>
</evidence>
<dbReference type="SMART" id="SM01209">
    <property type="entry name" value="GARS_A"/>
    <property type="match status" value="1"/>
</dbReference>
<dbReference type="PANTHER" id="PTHR43472">
    <property type="entry name" value="PHOSPHORIBOSYLAMINE--GLYCINE LIGASE"/>
    <property type="match status" value="1"/>
</dbReference>
<dbReference type="SUPFAM" id="SSF56059">
    <property type="entry name" value="Glutathione synthetase ATP-binding domain-like"/>
    <property type="match status" value="1"/>
</dbReference>
<evidence type="ECO:0000313" key="13">
    <source>
        <dbReference type="Proteomes" id="UP000019109"/>
    </source>
</evidence>
<dbReference type="FunFam" id="3.40.50.20:FF:000006">
    <property type="entry name" value="Phosphoribosylamine--glycine ligase, chloroplastic"/>
    <property type="match status" value="1"/>
</dbReference>
<evidence type="ECO:0000256" key="9">
    <source>
        <dbReference type="ARBA" id="ARBA00023211"/>
    </source>
</evidence>
<dbReference type="Pfam" id="PF01071">
    <property type="entry name" value="GARS_A"/>
    <property type="match status" value="1"/>
</dbReference>
<dbReference type="Gene3D" id="3.30.1490.20">
    <property type="entry name" value="ATP-grasp fold, A domain"/>
    <property type="match status" value="1"/>
</dbReference>
<evidence type="ECO:0000259" key="11">
    <source>
        <dbReference type="PROSITE" id="PS50975"/>
    </source>
</evidence>
<comment type="caution">
    <text evidence="12">The sequence shown here is derived from an EMBL/GenBank/DDBJ whole genome shotgun (WGS) entry which is preliminary data.</text>
</comment>
<keyword evidence="13" id="KW-1185">Reference proteome</keyword>
<dbReference type="GO" id="GO:0006164">
    <property type="term" value="P:purine nucleotide biosynthetic process"/>
    <property type="evidence" value="ECO:0007669"/>
    <property type="project" value="UniProtKB-KW"/>
</dbReference>
<dbReference type="EC" id="6.3.4.13" evidence="3"/>
<sequence length="233" mass="24924">MKVLVVGSGGREHTLVWKIVQSPKVEKVYCAPGNGGISAIAECVPVKAMDIDGIVNFSKEKEIDMVVVAPDDPLAAGMVDALEEAGIRAFGPRKAAATIESSKAFAKNLMKKYNIPTASYEVFENSTDAISYLQNQQYPLVVKADGLALGKGVIIAQNFDEAKQAVESIMEDKVFGEAGSKVVIEEFLVGQEVSMLAFTDGKTIKTMVSSQDHKRALDNDQGLNTGGMGTFSK</sequence>
<reference evidence="12" key="1">
    <citation type="journal article" date="2014" name="Genome Announc.">
        <title>Draft Genome Sequence of Clostridium straminisolvens Strain JCM 21531T, Isolated from a Cellulose-Degrading Bacterial Community.</title>
        <authorList>
            <person name="Yuki M."/>
            <person name="Oshima K."/>
            <person name="Suda W."/>
            <person name="Sakamoto M."/>
            <person name="Kitamura K."/>
            <person name="Iida T."/>
            <person name="Hattori M."/>
            <person name="Ohkuma M."/>
        </authorList>
    </citation>
    <scope>NUCLEOTIDE SEQUENCE [LARGE SCALE GENOMIC DNA]</scope>
    <source>
        <strain evidence="12">JCM 21531</strain>
    </source>
</reference>
<evidence type="ECO:0000313" key="12">
    <source>
        <dbReference type="EMBL" id="GAE89739.1"/>
    </source>
</evidence>
<dbReference type="FunFam" id="3.30.1490.20:FF:000006">
    <property type="entry name" value="phosphoribosylamine--glycine ligase, chloroplastic-like"/>
    <property type="match status" value="1"/>
</dbReference>
<dbReference type="STRING" id="1294263.JCM21531_3295"/>